<dbReference type="Proteomes" id="UP000073492">
    <property type="component" value="Unassembled WGS sequence"/>
</dbReference>
<keyword evidence="2" id="KW-1185">Reference proteome</keyword>
<dbReference type="STRING" id="113226.A0A139IPL9"/>
<gene>
    <name evidence="1" type="ORF">AC579_5248</name>
</gene>
<evidence type="ECO:0000313" key="1">
    <source>
        <dbReference type="EMBL" id="KXT16713.1"/>
    </source>
</evidence>
<proteinExistence type="predicted"/>
<organism evidence="1 2">
    <name type="scientific">Pseudocercospora musae</name>
    <dbReference type="NCBI Taxonomy" id="113226"/>
    <lineage>
        <taxon>Eukaryota</taxon>
        <taxon>Fungi</taxon>
        <taxon>Dikarya</taxon>
        <taxon>Ascomycota</taxon>
        <taxon>Pezizomycotina</taxon>
        <taxon>Dothideomycetes</taxon>
        <taxon>Dothideomycetidae</taxon>
        <taxon>Mycosphaerellales</taxon>
        <taxon>Mycosphaerellaceae</taxon>
        <taxon>Pseudocercospora</taxon>
    </lineage>
</organism>
<sequence length="136" mass="15815">MNGESFGWLKMLKMQFLSRSAGKQNARRSHVSTILWRCGIASSSYSHCRYPKGFQMSSKPRVWIIEHDRQYNTLVFICNMESFIPIKKIKSKVSTVTMLSHVRFVRDLKNTILAADIVVNERGFKVYQLDVYGDME</sequence>
<name>A0A139IPL9_9PEZI</name>
<comment type="caution">
    <text evidence="1">The sequence shown here is derived from an EMBL/GenBank/DDBJ whole genome shotgun (WGS) entry which is preliminary data.</text>
</comment>
<accession>A0A139IPL9</accession>
<protein>
    <submittedName>
        <fullName evidence="1">Uncharacterized protein</fullName>
    </submittedName>
</protein>
<dbReference type="OrthoDB" id="2582433at2759"/>
<dbReference type="AlphaFoldDB" id="A0A139IPL9"/>
<evidence type="ECO:0000313" key="2">
    <source>
        <dbReference type="Proteomes" id="UP000073492"/>
    </source>
</evidence>
<dbReference type="EMBL" id="LFZO01000031">
    <property type="protein sequence ID" value="KXT16713.1"/>
    <property type="molecule type" value="Genomic_DNA"/>
</dbReference>
<reference evidence="1 2" key="1">
    <citation type="submission" date="2015-07" db="EMBL/GenBank/DDBJ databases">
        <title>Comparative genomics of the Sigatoka disease complex on banana suggests a link between parallel evolutionary changes in Pseudocercospora fijiensis and Pseudocercospora eumusae and increased virulence on the banana host.</title>
        <authorList>
            <person name="Chang T.-C."/>
            <person name="Salvucci A."/>
            <person name="Crous P.W."/>
            <person name="Stergiopoulos I."/>
        </authorList>
    </citation>
    <scope>NUCLEOTIDE SEQUENCE [LARGE SCALE GENOMIC DNA]</scope>
    <source>
        <strain evidence="1 2">CBS 116634</strain>
    </source>
</reference>